<dbReference type="InterPro" id="IPR052893">
    <property type="entry name" value="TCS_response_regulator"/>
</dbReference>
<dbReference type="Proteomes" id="UP001179181">
    <property type="component" value="Unassembled WGS sequence"/>
</dbReference>
<dbReference type="SUPFAM" id="SSF52172">
    <property type="entry name" value="CheY-like"/>
    <property type="match status" value="1"/>
</dbReference>
<dbReference type="InterPro" id="IPR001789">
    <property type="entry name" value="Sig_transdc_resp-reg_receiver"/>
</dbReference>
<dbReference type="PANTHER" id="PTHR44520:SF1">
    <property type="entry name" value="TWO-COMPONENT SYSTEM REGULATORY PROTEIN"/>
    <property type="match status" value="1"/>
</dbReference>
<comment type="caution">
    <text evidence="3">The sequence shown here is derived from an EMBL/GenBank/DDBJ whole genome shotgun (WGS) entry which is preliminary data.</text>
</comment>
<keyword evidence="1" id="KW-0597">Phosphoprotein</keyword>
<reference evidence="3 4" key="1">
    <citation type="submission" date="2020-03" db="EMBL/GenBank/DDBJ databases">
        <title>Genomic Encyclopedia of Type Strains, Phase IV (KMG-IV): sequencing the most valuable type-strain genomes for metagenomic binning, comparative biology and taxonomic classification.</title>
        <authorList>
            <person name="Goeker M."/>
        </authorList>
    </citation>
    <scope>NUCLEOTIDE SEQUENCE [LARGE SCALE GENOMIC DNA]</scope>
    <source>
        <strain evidence="3 4">DSM 102865</strain>
    </source>
</reference>
<evidence type="ECO:0000259" key="2">
    <source>
        <dbReference type="PROSITE" id="PS50110"/>
    </source>
</evidence>
<evidence type="ECO:0000313" key="4">
    <source>
        <dbReference type="Proteomes" id="UP001179181"/>
    </source>
</evidence>
<protein>
    <submittedName>
        <fullName evidence="3">Two-component system response regulator</fullName>
    </submittedName>
</protein>
<keyword evidence="4" id="KW-1185">Reference proteome</keyword>
<sequence length="161" mass="18931">MDKKEVYLVEDSADYRFLVRNVFNKFLPNYHLRFFQGAQELYQFLILQSAPEYKGRRPGVIILDLKLPAIDGYELLKLIRQTPDNEITQWKTVPVVILTAGCQDRDIEKCYKAGANSFMIKPIDIEELRHLLETICHYWIDYNQMPVAKQSQTLRTEEATE</sequence>
<dbReference type="PANTHER" id="PTHR44520">
    <property type="entry name" value="RESPONSE REGULATOR RCP1-RELATED"/>
    <property type="match status" value="1"/>
</dbReference>
<name>A0ABX0UTQ4_9BACT</name>
<dbReference type="EMBL" id="JAASQJ010000003">
    <property type="protein sequence ID" value="NIJ54321.1"/>
    <property type="molecule type" value="Genomic_DNA"/>
</dbReference>
<gene>
    <name evidence="3" type="ORF">FHS68_003503</name>
</gene>
<dbReference type="InterPro" id="IPR011006">
    <property type="entry name" value="CheY-like_superfamily"/>
</dbReference>
<dbReference type="RefSeq" id="WP_167272305.1">
    <property type="nucleotide sequence ID" value="NZ_JAASQJ010000003.1"/>
</dbReference>
<evidence type="ECO:0000256" key="1">
    <source>
        <dbReference type="PROSITE-ProRule" id="PRU00169"/>
    </source>
</evidence>
<feature type="domain" description="Response regulatory" evidence="2">
    <location>
        <begin position="5"/>
        <end position="136"/>
    </location>
</feature>
<accession>A0ABX0UTQ4</accession>
<dbReference type="Gene3D" id="3.40.50.2300">
    <property type="match status" value="1"/>
</dbReference>
<organism evidence="3 4">
    <name type="scientific">Dyadobacter arcticus</name>
    <dbReference type="NCBI Taxonomy" id="1078754"/>
    <lineage>
        <taxon>Bacteria</taxon>
        <taxon>Pseudomonadati</taxon>
        <taxon>Bacteroidota</taxon>
        <taxon>Cytophagia</taxon>
        <taxon>Cytophagales</taxon>
        <taxon>Spirosomataceae</taxon>
        <taxon>Dyadobacter</taxon>
    </lineage>
</organism>
<dbReference type="PROSITE" id="PS50110">
    <property type="entry name" value="RESPONSE_REGULATORY"/>
    <property type="match status" value="1"/>
</dbReference>
<dbReference type="Pfam" id="PF00072">
    <property type="entry name" value="Response_reg"/>
    <property type="match status" value="1"/>
</dbReference>
<feature type="modified residue" description="4-aspartylphosphate" evidence="1">
    <location>
        <position position="64"/>
    </location>
</feature>
<dbReference type="SMART" id="SM00448">
    <property type="entry name" value="REC"/>
    <property type="match status" value="1"/>
</dbReference>
<proteinExistence type="predicted"/>
<evidence type="ECO:0000313" key="3">
    <source>
        <dbReference type="EMBL" id="NIJ54321.1"/>
    </source>
</evidence>